<feature type="binding site" evidence="7">
    <location>
        <position position="64"/>
    </location>
    <ligand>
        <name>urate</name>
        <dbReference type="ChEBI" id="CHEBI:17775"/>
    </ligand>
</feature>
<dbReference type="InterPro" id="IPR002042">
    <property type="entry name" value="Uricase"/>
</dbReference>
<feature type="binding site" evidence="7">
    <location>
        <position position="179"/>
    </location>
    <ligand>
        <name>urate</name>
        <dbReference type="ChEBI" id="CHEBI:17775"/>
    </ligand>
</feature>
<dbReference type="OrthoDB" id="9992118at2759"/>
<comment type="similarity">
    <text evidence="2 5 8">Belongs to the uricase family.</text>
</comment>
<evidence type="ECO:0000313" key="10">
    <source>
        <dbReference type="Proteomes" id="UP000250043"/>
    </source>
</evidence>
<sequence length="346" mass="37269">MASATTDGPGFLEHARYGKDKVRVLRVVREGSWHQIVEYNVCALVEGEIDVSYTQADNGVVVATDSIKNITYYLAKTSPHVLHPERFALHLGTFLLARYAHLRKAFVTVEQLRWARVAVPGAGAAEATEDHAHSFWRDGDEKRVASVEVDASKGLDNIIAKVTSGISDLLVLKSTGSAFYGFVKDEYTTLAPATDRVFSTAVDARWEFAPIAVLNPLPPSIASDAKALSAFVKDTLAYKFELGKEESGAGTPWDGVNIAVAARKATLEVFATDDSASATLYKMGQRVLAEAPHVQRVSYGLPNKHYVPVDLRWAGLDNVGDGGAGAEVFVPLAAPSGLISATIARR</sequence>
<proteinExistence type="inferred from homology"/>
<evidence type="ECO:0000256" key="7">
    <source>
        <dbReference type="PIRSR" id="PIRSR000241-2"/>
    </source>
</evidence>
<feature type="active site" description="Charge relay system" evidence="6">
    <location>
        <position position="305"/>
    </location>
</feature>
<evidence type="ECO:0000256" key="1">
    <source>
        <dbReference type="ARBA" id="ARBA00004831"/>
    </source>
</evidence>
<feature type="binding site" evidence="7">
    <location>
        <position position="196"/>
    </location>
    <ligand>
        <name>5-hydroxyisourate</name>
        <dbReference type="ChEBI" id="CHEBI:18072"/>
    </ligand>
</feature>
<feature type="binding site" evidence="7">
    <location>
        <position position="196"/>
    </location>
    <ligand>
        <name>urate</name>
        <dbReference type="ChEBI" id="CHEBI:17775"/>
    </ligand>
</feature>
<feature type="binding site" evidence="7">
    <location>
        <position position="65"/>
    </location>
    <ligand>
        <name>urate</name>
        <dbReference type="ChEBI" id="CHEBI:17775"/>
    </ligand>
</feature>
<feature type="active site" description="Charge relay system" evidence="6">
    <location>
        <position position="64"/>
    </location>
</feature>
<feature type="binding site" evidence="7">
    <location>
        <position position="65"/>
    </location>
    <ligand>
        <name>5-hydroxyisourate</name>
        <dbReference type="ChEBI" id="CHEBI:18072"/>
    </ligand>
</feature>
<feature type="binding site" evidence="7">
    <location>
        <position position="303"/>
    </location>
    <ligand>
        <name>O2</name>
        <dbReference type="ChEBI" id="CHEBI:15379"/>
    </ligand>
</feature>
<feature type="binding site" evidence="7">
    <location>
        <position position="64"/>
    </location>
    <ligand>
        <name>O2</name>
        <dbReference type="ChEBI" id="CHEBI:15379"/>
    </ligand>
</feature>
<dbReference type="Pfam" id="PF01014">
    <property type="entry name" value="Uricase"/>
    <property type="match status" value="2"/>
</dbReference>
<dbReference type="GO" id="GO:0019628">
    <property type="term" value="P:urate catabolic process"/>
    <property type="evidence" value="ECO:0007669"/>
    <property type="project" value="UniProtKB-UniPathway"/>
</dbReference>
<dbReference type="SUPFAM" id="SSF55620">
    <property type="entry name" value="Tetrahydrobiopterin biosynthesis enzymes-like"/>
    <property type="match status" value="2"/>
</dbReference>
<dbReference type="AlphaFoldDB" id="A0A8E2DHP9"/>
<feature type="binding site" evidence="7">
    <location>
        <position position="303"/>
    </location>
    <ligand>
        <name>5-hydroxyisourate</name>
        <dbReference type="ChEBI" id="CHEBI:18072"/>
    </ligand>
</feature>
<keyword evidence="4 5" id="KW-0560">Oxidoreductase</keyword>
<keyword evidence="10" id="KW-1185">Reference proteome</keyword>
<feature type="binding site" evidence="7">
    <location>
        <position position="64"/>
    </location>
    <ligand>
        <name>5-hydroxyisourate</name>
        <dbReference type="ChEBI" id="CHEBI:18072"/>
    </ligand>
</feature>
<dbReference type="NCBIfam" id="TIGR03383">
    <property type="entry name" value="urate_oxi"/>
    <property type="match status" value="1"/>
</dbReference>
<dbReference type="GO" id="GO:0006145">
    <property type="term" value="P:purine nucleobase catabolic process"/>
    <property type="evidence" value="ECO:0007669"/>
    <property type="project" value="TreeGrafter"/>
</dbReference>
<dbReference type="PANTHER" id="PTHR42874">
    <property type="entry name" value="URICASE"/>
    <property type="match status" value="1"/>
</dbReference>
<accession>A0A8E2DHP9</accession>
<dbReference type="PRINTS" id="PR00093">
    <property type="entry name" value="URICASE"/>
</dbReference>
<comment type="function">
    <text evidence="5 8">Catalyzes the oxidation of uric acid to 5-hydroxyisourate, which is further processed to form (S)-allantoin.</text>
</comment>
<keyword evidence="5" id="KW-0576">Peroxisome</keyword>
<feature type="binding site" evidence="7">
    <location>
        <position position="179"/>
    </location>
    <ligand>
        <name>5-hydroxyisourate</name>
        <dbReference type="ChEBI" id="CHEBI:18072"/>
    </ligand>
</feature>
<dbReference type="EC" id="1.7.3.3" evidence="5 8"/>
<dbReference type="Proteomes" id="UP000250043">
    <property type="component" value="Unassembled WGS sequence"/>
</dbReference>
<feature type="binding site" evidence="7">
    <location>
        <position position="303"/>
    </location>
    <ligand>
        <name>urate</name>
        <dbReference type="ChEBI" id="CHEBI:17775"/>
    </ligand>
</feature>
<reference evidence="9 10" key="1">
    <citation type="submission" date="2016-07" db="EMBL/GenBank/DDBJ databases">
        <title>Draft genome of the white-rot fungus Obba rivulosa 3A-2.</title>
        <authorList>
            <consortium name="DOE Joint Genome Institute"/>
            <person name="Miettinen O."/>
            <person name="Riley R."/>
            <person name="Acob R."/>
            <person name="Barry K."/>
            <person name="Cullen D."/>
            <person name="De Vries R."/>
            <person name="Hainaut M."/>
            <person name="Hatakka A."/>
            <person name="Henrissat B."/>
            <person name="Hilden K."/>
            <person name="Kuo R."/>
            <person name="Labutti K."/>
            <person name="Lipzen A."/>
            <person name="Makela M.R."/>
            <person name="Sandor L."/>
            <person name="Spatafora J.W."/>
            <person name="Grigoriev I.V."/>
            <person name="Hibbett D.S."/>
        </authorList>
    </citation>
    <scope>NUCLEOTIDE SEQUENCE [LARGE SCALE GENOMIC DNA]</scope>
    <source>
        <strain evidence="9 10">3A-2</strain>
    </source>
</reference>
<evidence type="ECO:0000256" key="8">
    <source>
        <dbReference type="RuleBase" id="RU004455"/>
    </source>
</evidence>
<evidence type="ECO:0000256" key="4">
    <source>
        <dbReference type="ARBA" id="ARBA00023002"/>
    </source>
</evidence>
<dbReference type="PROSITE" id="PS00366">
    <property type="entry name" value="URICASE"/>
    <property type="match status" value="1"/>
</dbReference>
<protein>
    <recommendedName>
        <fullName evidence="5 8">Uricase</fullName>
        <ecNumber evidence="5 8">1.7.3.3</ecNumber>
    </recommendedName>
    <alternativeName>
        <fullName evidence="5">Urate oxidase</fullName>
    </alternativeName>
</protein>
<dbReference type="GO" id="GO:0004846">
    <property type="term" value="F:urate oxidase activity"/>
    <property type="evidence" value="ECO:0007669"/>
    <property type="project" value="UniProtKB-EC"/>
</dbReference>
<organism evidence="9 10">
    <name type="scientific">Obba rivulosa</name>
    <dbReference type="NCBI Taxonomy" id="1052685"/>
    <lineage>
        <taxon>Eukaryota</taxon>
        <taxon>Fungi</taxon>
        <taxon>Dikarya</taxon>
        <taxon>Basidiomycota</taxon>
        <taxon>Agaricomycotina</taxon>
        <taxon>Agaricomycetes</taxon>
        <taxon>Polyporales</taxon>
        <taxon>Gelatoporiaceae</taxon>
        <taxon>Obba</taxon>
    </lineage>
</organism>
<feature type="active site" description="Charge relay system" evidence="6">
    <location>
        <position position="19"/>
    </location>
</feature>
<dbReference type="PANTHER" id="PTHR42874:SF1">
    <property type="entry name" value="URICASE"/>
    <property type="match status" value="1"/>
</dbReference>
<gene>
    <name evidence="9" type="ORF">OBBRIDRAFT_738704</name>
</gene>
<dbReference type="InterPro" id="IPR019842">
    <property type="entry name" value="Uricase_CS"/>
</dbReference>
<dbReference type="PIRSF" id="PIRSF000241">
    <property type="entry name" value="Urate_oxidase"/>
    <property type="match status" value="1"/>
</dbReference>
<dbReference type="Gene3D" id="3.10.270.10">
    <property type="entry name" value="Urate Oxidase"/>
    <property type="match status" value="1"/>
</dbReference>
<dbReference type="GO" id="GO:0005777">
    <property type="term" value="C:peroxisome"/>
    <property type="evidence" value="ECO:0007669"/>
    <property type="project" value="UniProtKB-SubCell"/>
</dbReference>
<name>A0A8E2DHP9_9APHY</name>
<dbReference type="EMBL" id="KV722546">
    <property type="protein sequence ID" value="OCH86064.1"/>
    <property type="molecule type" value="Genomic_DNA"/>
</dbReference>
<dbReference type="UniPathway" id="UPA00394">
    <property type="reaction ID" value="UER00650"/>
</dbReference>
<evidence type="ECO:0000313" key="9">
    <source>
        <dbReference type="EMBL" id="OCH86064.1"/>
    </source>
</evidence>
<evidence type="ECO:0000256" key="5">
    <source>
        <dbReference type="PIRNR" id="PIRNR000241"/>
    </source>
</evidence>
<evidence type="ECO:0000256" key="6">
    <source>
        <dbReference type="PIRSR" id="PIRSR000241-1"/>
    </source>
</evidence>
<comment type="pathway">
    <text evidence="1 5">Purine metabolism; urate degradation; (S)-allantoin from urate: step 1/3.</text>
</comment>
<evidence type="ECO:0000256" key="3">
    <source>
        <dbReference type="ARBA" id="ARBA00022631"/>
    </source>
</evidence>
<comment type="catalytic activity">
    <reaction evidence="5 8">
        <text>urate + O2 + H2O = 5-hydroxyisourate + H2O2</text>
        <dbReference type="Rhea" id="RHEA:21368"/>
        <dbReference type="ChEBI" id="CHEBI:15377"/>
        <dbReference type="ChEBI" id="CHEBI:15379"/>
        <dbReference type="ChEBI" id="CHEBI:16240"/>
        <dbReference type="ChEBI" id="CHEBI:17775"/>
        <dbReference type="ChEBI" id="CHEBI:18072"/>
        <dbReference type="EC" id="1.7.3.3"/>
    </reaction>
</comment>
<evidence type="ECO:0000256" key="2">
    <source>
        <dbReference type="ARBA" id="ARBA00009760"/>
    </source>
</evidence>
<keyword evidence="3 5" id="KW-0659">Purine metabolism</keyword>
<comment type="subcellular location">
    <subcellularLocation>
        <location evidence="5">Peroxisome</location>
    </subcellularLocation>
</comment>